<dbReference type="GO" id="GO:0008289">
    <property type="term" value="F:lipid binding"/>
    <property type="evidence" value="ECO:0007669"/>
    <property type="project" value="InterPro"/>
</dbReference>
<dbReference type="PROSITE" id="PS50848">
    <property type="entry name" value="START"/>
    <property type="match status" value="1"/>
</dbReference>
<name>A0A9N8DSH5_9STRA</name>
<evidence type="ECO:0000259" key="1">
    <source>
        <dbReference type="PROSITE" id="PS50848"/>
    </source>
</evidence>
<dbReference type="SUPFAM" id="SSF55961">
    <property type="entry name" value="Bet v1-like"/>
    <property type="match status" value="1"/>
</dbReference>
<feature type="domain" description="START" evidence="1">
    <location>
        <begin position="155"/>
        <end position="247"/>
    </location>
</feature>
<dbReference type="InterPro" id="IPR002913">
    <property type="entry name" value="START_lipid-bd_dom"/>
</dbReference>
<dbReference type="OrthoDB" id="333905at2759"/>
<keyword evidence="3" id="KW-1185">Reference proteome</keyword>
<dbReference type="Proteomes" id="UP001153069">
    <property type="component" value="Unassembled WGS sequence"/>
</dbReference>
<organism evidence="2 3">
    <name type="scientific">Seminavis robusta</name>
    <dbReference type="NCBI Taxonomy" id="568900"/>
    <lineage>
        <taxon>Eukaryota</taxon>
        <taxon>Sar</taxon>
        <taxon>Stramenopiles</taxon>
        <taxon>Ochrophyta</taxon>
        <taxon>Bacillariophyta</taxon>
        <taxon>Bacillariophyceae</taxon>
        <taxon>Bacillariophycidae</taxon>
        <taxon>Naviculales</taxon>
        <taxon>Naviculaceae</taxon>
        <taxon>Seminavis</taxon>
    </lineage>
</organism>
<evidence type="ECO:0000313" key="3">
    <source>
        <dbReference type="Proteomes" id="UP001153069"/>
    </source>
</evidence>
<evidence type="ECO:0000313" key="2">
    <source>
        <dbReference type="EMBL" id="CAB9508232.1"/>
    </source>
</evidence>
<dbReference type="CDD" id="cd00177">
    <property type="entry name" value="START"/>
    <property type="match status" value="1"/>
</dbReference>
<dbReference type="AlphaFoldDB" id="A0A9N8DSH5"/>
<gene>
    <name evidence="2" type="ORF">SEMRO_338_G120930.1</name>
</gene>
<protein>
    <recommendedName>
        <fullName evidence="1">START domain-containing protein</fullName>
    </recommendedName>
</protein>
<dbReference type="InterPro" id="IPR023393">
    <property type="entry name" value="START-like_dom_sf"/>
</dbReference>
<dbReference type="InterPro" id="IPR051213">
    <property type="entry name" value="START_lipid_transfer"/>
</dbReference>
<accession>A0A9N8DSH5</accession>
<dbReference type="Pfam" id="PF01852">
    <property type="entry name" value="START"/>
    <property type="match status" value="1"/>
</dbReference>
<reference evidence="2" key="1">
    <citation type="submission" date="2020-06" db="EMBL/GenBank/DDBJ databases">
        <authorList>
            <consortium name="Plant Systems Biology data submission"/>
        </authorList>
    </citation>
    <scope>NUCLEOTIDE SEQUENCE</scope>
    <source>
        <strain evidence="2">D6</strain>
    </source>
</reference>
<dbReference type="PANTHER" id="PTHR19308">
    <property type="entry name" value="PHOSPHATIDYLCHOLINE TRANSFER PROTEIN"/>
    <property type="match status" value="1"/>
</dbReference>
<proteinExistence type="predicted"/>
<dbReference type="EMBL" id="CAICTM010000337">
    <property type="protein sequence ID" value="CAB9508232.1"/>
    <property type="molecule type" value="Genomic_DNA"/>
</dbReference>
<comment type="caution">
    <text evidence="2">The sequence shown here is derived from an EMBL/GenBank/DDBJ whole genome shotgun (WGS) entry which is preliminary data.</text>
</comment>
<dbReference type="Gene3D" id="3.30.530.20">
    <property type="match status" value="1"/>
</dbReference>
<dbReference type="PANTHER" id="PTHR19308:SF56">
    <property type="entry name" value="START DOMAIN-CONTAINING PROTEIN"/>
    <property type="match status" value="1"/>
</dbReference>
<sequence length="420" mass="47530">MSSTTTSSVYDGLIHNDPGLLQLKNVPYIMTLEDEKALLEDARSRRSKLLENDLQEGEWYSRVSYSGVKVTSRKDEDNPFCMTKGVTDAPEGMTVDHVFQQFSKDFSNNDFVLRAFNRVDPMNRHMTIVGEVQHKELYEGDERLILMWGAYYVNPFVSDRDFIYVNHISTTACPVTQKRVFCSNNFSIPLDSVAPDMYSTTGRVRGEVQLTGYIFRPKADDDDDTKLSMTFVGQCDPKGYLPATIVNFVSVSQSMNVGRIRDSYIHFWDVLHNHMQYTSYVPVCCYYMPRRGGGACHKLVVDNNKNNNTHVRLLAHCDHAVSVVFLADSFPGTVEQGPKDEMAAQLIQGDAVEFGGKNNFLLDITLQVTMPPPDDNNNNSTEKKELCLEFVFTNHGWRKATLCIPSKTDVKKEDATAVEQ</sequence>
<dbReference type="GO" id="GO:0005737">
    <property type="term" value="C:cytoplasm"/>
    <property type="evidence" value="ECO:0007669"/>
    <property type="project" value="UniProtKB-ARBA"/>
</dbReference>